<dbReference type="InterPro" id="IPR017970">
    <property type="entry name" value="Homeobox_CS"/>
</dbReference>
<keyword evidence="2 5" id="KW-0238">DNA-binding</keyword>
<feature type="compositionally biased region" description="Polar residues" evidence="7">
    <location>
        <begin position="459"/>
        <end position="474"/>
    </location>
</feature>
<dbReference type="Pfam" id="PF00046">
    <property type="entry name" value="Homeodomain"/>
    <property type="match status" value="1"/>
</dbReference>
<feature type="region of interest" description="Disordered" evidence="7">
    <location>
        <begin position="428"/>
        <end position="620"/>
    </location>
</feature>
<comment type="caution">
    <text evidence="9">The sequence shown here is derived from an EMBL/GenBank/DDBJ whole genome shotgun (WGS) entry which is preliminary data.</text>
</comment>
<evidence type="ECO:0000256" key="2">
    <source>
        <dbReference type="ARBA" id="ARBA00023125"/>
    </source>
</evidence>
<reference evidence="9" key="1">
    <citation type="submission" date="2021-03" db="EMBL/GenBank/DDBJ databases">
        <title>Revisited historic fungal species revealed as producer of novel bioactive compounds through whole genome sequencing and comparative genomics.</title>
        <authorList>
            <person name="Vignolle G.A."/>
            <person name="Hochenegger N."/>
            <person name="Mach R.L."/>
            <person name="Mach-Aigner A.R."/>
            <person name="Javad Rahimi M."/>
            <person name="Salim K.A."/>
            <person name="Chan C.M."/>
            <person name="Lim L.B.L."/>
            <person name="Cai F."/>
            <person name="Druzhinina I.S."/>
            <person name="U'Ren J.M."/>
            <person name="Derntl C."/>
        </authorList>
    </citation>
    <scope>NUCLEOTIDE SEQUENCE</scope>
    <source>
        <strain evidence="9">TUCIM 5799</strain>
    </source>
</reference>
<comment type="subcellular location">
    <subcellularLocation>
        <location evidence="1 5 6">Nucleus</location>
    </subcellularLocation>
</comment>
<evidence type="ECO:0000256" key="3">
    <source>
        <dbReference type="ARBA" id="ARBA00023155"/>
    </source>
</evidence>
<feature type="region of interest" description="Disordered" evidence="7">
    <location>
        <begin position="1"/>
        <end position="76"/>
    </location>
</feature>
<feature type="region of interest" description="Disordered" evidence="7">
    <location>
        <begin position="146"/>
        <end position="232"/>
    </location>
</feature>
<proteinExistence type="predicted"/>
<accession>A0A9Q0AQM1</accession>
<evidence type="ECO:0000256" key="7">
    <source>
        <dbReference type="SAM" id="MobiDB-lite"/>
    </source>
</evidence>
<dbReference type="Gene3D" id="1.10.10.60">
    <property type="entry name" value="Homeodomain-like"/>
    <property type="match status" value="1"/>
</dbReference>
<feature type="domain" description="Homeobox" evidence="8">
    <location>
        <begin position="62"/>
        <end position="122"/>
    </location>
</feature>
<organism evidence="9 10">
    <name type="scientific">Neoarthrinium moseri</name>
    <dbReference type="NCBI Taxonomy" id="1658444"/>
    <lineage>
        <taxon>Eukaryota</taxon>
        <taxon>Fungi</taxon>
        <taxon>Dikarya</taxon>
        <taxon>Ascomycota</taxon>
        <taxon>Pezizomycotina</taxon>
        <taxon>Sordariomycetes</taxon>
        <taxon>Xylariomycetidae</taxon>
        <taxon>Amphisphaeriales</taxon>
        <taxon>Apiosporaceae</taxon>
        <taxon>Neoarthrinium</taxon>
    </lineage>
</organism>
<dbReference type="GO" id="GO:0000981">
    <property type="term" value="F:DNA-binding transcription factor activity, RNA polymerase II-specific"/>
    <property type="evidence" value="ECO:0007669"/>
    <property type="project" value="InterPro"/>
</dbReference>
<gene>
    <name evidence="9" type="ORF">JX265_006432</name>
</gene>
<dbReference type="CDD" id="cd00086">
    <property type="entry name" value="homeodomain"/>
    <property type="match status" value="1"/>
</dbReference>
<evidence type="ECO:0000256" key="4">
    <source>
        <dbReference type="ARBA" id="ARBA00023242"/>
    </source>
</evidence>
<keyword evidence="10" id="KW-1185">Reference proteome</keyword>
<feature type="region of interest" description="Disordered" evidence="7">
    <location>
        <begin position="270"/>
        <end position="295"/>
    </location>
</feature>
<evidence type="ECO:0000256" key="1">
    <source>
        <dbReference type="ARBA" id="ARBA00004123"/>
    </source>
</evidence>
<dbReference type="PANTHER" id="PTHR24323">
    <property type="entry name" value="CEH-10 HOMEODOMAIN-CONTAINING HOMOLOG"/>
    <property type="match status" value="1"/>
</dbReference>
<keyword evidence="4 5" id="KW-0539">Nucleus</keyword>
<evidence type="ECO:0000256" key="5">
    <source>
        <dbReference type="PROSITE-ProRule" id="PRU00108"/>
    </source>
</evidence>
<dbReference type="PROSITE" id="PS00027">
    <property type="entry name" value="HOMEOBOX_1"/>
    <property type="match status" value="1"/>
</dbReference>
<dbReference type="InterPro" id="IPR051775">
    <property type="entry name" value="Homeobox_domain"/>
</dbReference>
<sequence>MSSHVPSPVSSPASGAAHDSQPASQDTSFRSSQNSDPDTSCLSLESSFQLESGYPAQADTEKHPKGKRKRTTTQDKAILEAAYNANPKPDKAARLDLVKRVSLNEKEVQIWFQNRRQNDRRKSRPLSPQEIAAFRYGGGLHVLSSDPASFGAGNGGDAVEPTRPAEGNQRSPSPANAASSQEWSQSPPRAASSAPELLKQERRASAPTATIMTPTPPPSSMNGTVAGELQSLSQSLPSSVGYLSNRWNTSTSFSAPSSIERPVDTSMRVDSFPGAAQSATNTPPSPILPLPTTNSSSKFRLSLSLEGKAELVSSLQSPPRPAPQPQLSLEAATLPPVRAPRTLQRSRSALPGITLPPISSLTANLPPQLTRGRSRDVSAWESCCEAETRDELTKLAESESSGSAIAAISLLRSSSSTGSLSSLVHAHASGNSSNVLRPNSSKRNAPASRRDPSKKSKLARTTSSVARLQSLPSSQRERDIDEDEFEPEKKKLKHGLSVVLSPSGDSDKENWSPDEDGGSTARRRPLPSIAAPAPSSLPKAHGAGTNPRRIGSRVLGESNGLNGGKRQGLGSRANTAPVPRLKGGKYAADTSVSIFEDGDEQDDAGVSAKRRKRSDDEVERFMRGEVSPSKKGDVDCVAGLLALSQGNWR</sequence>
<feature type="compositionally biased region" description="Polar residues" evidence="7">
    <location>
        <begin position="168"/>
        <end position="185"/>
    </location>
</feature>
<dbReference type="InterPro" id="IPR001356">
    <property type="entry name" value="HD"/>
</dbReference>
<feature type="region of interest" description="Disordered" evidence="7">
    <location>
        <begin position="108"/>
        <end position="127"/>
    </location>
</feature>
<dbReference type="AlphaFoldDB" id="A0A9Q0AQM1"/>
<dbReference type="SUPFAM" id="SSF46689">
    <property type="entry name" value="Homeodomain-like"/>
    <property type="match status" value="1"/>
</dbReference>
<dbReference type="PANTHER" id="PTHR24323:SF7">
    <property type="entry name" value="HOMEOBOX DOMAIN-CONTAINING PROTEIN"/>
    <property type="match status" value="1"/>
</dbReference>
<dbReference type="EMBL" id="JAFIMR010000014">
    <property type="protein sequence ID" value="KAI1870262.1"/>
    <property type="molecule type" value="Genomic_DNA"/>
</dbReference>
<keyword evidence="3 5" id="KW-0371">Homeobox</keyword>
<dbReference type="SMART" id="SM00389">
    <property type="entry name" value="HOX"/>
    <property type="match status" value="1"/>
</dbReference>
<feature type="region of interest" description="Disordered" evidence="7">
    <location>
        <begin position="312"/>
        <end position="354"/>
    </location>
</feature>
<evidence type="ECO:0000256" key="6">
    <source>
        <dbReference type="RuleBase" id="RU000682"/>
    </source>
</evidence>
<protein>
    <recommendedName>
        <fullName evidence="8">Homeobox domain-containing protein</fullName>
    </recommendedName>
</protein>
<feature type="DNA-binding region" description="Homeobox" evidence="5">
    <location>
        <begin position="64"/>
        <end position="123"/>
    </location>
</feature>
<dbReference type="GO" id="GO:0000976">
    <property type="term" value="F:transcription cis-regulatory region binding"/>
    <property type="evidence" value="ECO:0007669"/>
    <property type="project" value="TreeGrafter"/>
</dbReference>
<feature type="compositionally biased region" description="Polar residues" evidence="7">
    <location>
        <begin position="21"/>
        <end position="50"/>
    </location>
</feature>
<feature type="compositionally biased region" description="Low complexity" evidence="7">
    <location>
        <begin position="186"/>
        <end position="195"/>
    </location>
</feature>
<evidence type="ECO:0000313" key="10">
    <source>
        <dbReference type="Proteomes" id="UP000829685"/>
    </source>
</evidence>
<dbReference type="GO" id="GO:0005634">
    <property type="term" value="C:nucleus"/>
    <property type="evidence" value="ECO:0007669"/>
    <property type="project" value="UniProtKB-SubCell"/>
</dbReference>
<dbReference type="PROSITE" id="PS50071">
    <property type="entry name" value="HOMEOBOX_2"/>
    <property type="match status" value="1"/>
</dbReference>
<name>A0A9Q0AQM1_9PEZI</name>
<dbReference type="Proteomes" id="UP000829685">
    <property type="component" value="Unassembled WGS sequence"/>
</dbReference>
<evidence type="ECO:0000259" key="8">
    <source>
        <dbReference type="PROSITE" id="PS50071"/>
    </source>
</evidence>
<feature type="compositionally biased region" description="Polar residues" evidence="7">
    <location>
        <begin position="429"/>
        <end position="443"/>
    </location>
</feature>
<feature type="compositionally biased region" description="Low complexity" evidence="7">
    <location>
        <begin position="1"/>
        <end position="18"/>
    </location>
</feature>
<evidence type="ECO:0000313" key="9">
    <source>
        <dbReference type="EMBL" id="KAI1870262.1"/>
    </source>
</evidence>
<dbReference type="InterPro" id="IPR009057">
    <property type="entry name" value="Homeodomain-like_sf"/>
</dbReference>
<feature type="compositionally biased region" description="Low complexity" evidence="7">
    <location>
        <begin position="526"/>
        <end position="540"/>
    </location>
</feature>